<feature type="chain" id="PRO_5015041577" description="PASTA domain-containing protein" evidence="2">
    <location>
        <begin position="32"/>
        <end position="107"/>
    </location>
</feature>
<evidence type="ECO:0000256" key="2">
    <source>
        <dbReference type="SAM" id="SignalP"/>
    </source>
</evidence>
<evidence type="ECO:0000313" key="9">
    <source>
        <dbReference type="Proteomes" id="UP000182227"/>
    </source>
</evidence>
<dbReference type="PATRIC" id="fig|451644.5.peg.1335"/>
<accession>A0A0J8UDS5</accession>
<dbReference type="GeneID" id="44299133"/>
<proteinExistence type="predicted"/>
<evidence type="ECO:0000313" key="6">
    <source>
        <dbReference type="EMBL" id="ORV21685.1"/>
    </source>
</evidence>
<evidence type="ECO:0000313" key="8">
    <source>
        <dbReference type="Proteomes" id="UP000093779"/>
    </source>
</evidence>
<dbReference type="EMBL" id="CTEF01000009">
    <property type="protein sequence ID" value="CQD25123.1"/>
    <property type="molecule type" value="Genomic_DNA"/>
</dbReference>
<dbReference type="EMBL" id="LFOD01000004">
    <property type="protein sequence ID" value="KMV19107.1"/>
    <property type="molecule type" value="Genomic_DNA"/>
</dbReference>
<dbReference type="OrthoDB" id="4639335at2"/>
<organism evidence="4 7">
    <name type="scientific">Mycolicibacterium conceptionense</name>
    <dbReference type="NCBI Taxonomy" id="451644"/>
    <lineage>
        <taxon>Bacteria</taxon>
        <taxon>Bacillati</taxon>
        <taxon>Actinomycetota</taxon>
        <taxon>Actinomycetes</taxon>
        <taxon>Mycobacteriales</taxon>
        <taxon>Mycobacteriaceae</taxon>
        <taxon>Mycolicibacterium</taxon>
    </lineage>
</organism>
<sequence length="107" mass="11021">MTYRKRRKTTSLLVGAAASIVAVGLAGPAGAAPTAQQSAQATIGMLQAQGFHVMISKIGDGPIDQCTVKAVRPGRKASQLTNPPIRAGVRNQPPASPTVYVDLACKP</sequence>
<protein>
    <recommendedName>
        <fullName evidence="11">PASTA domain-containing protein</fullName>
    </recommendedName>
</protein>
<evidence type="ECO:0008006" key="11">
    <source>
        <dbReference type="Google" id="ProtNLM"/>
    </source>
</evidence>
<dbReference type="EMBL" id="LQOP01000029">
    <property type="protein sequence ID" value="ORV21685.1"/>
    <property type="molecule type" value="Genomic_DNA"/>
</dbReference>
<dbReference type="RefSeq" id="WP_019348707.1">
    <property type="nucleotide sequence ID" value="NZ_AGSZ01000790.1"/>
</dbReference>
<dbReference type="Proteomes" id="UP000093779">
    <property type="component" value="Unassembled WGS sequence"/>
</dbReference>
<evidence type="ECO:0000313" key="5">
    <source>
        <dbReference type="EMBL" id="OBF25508.1"/>
    </source>
</evidence>
<evidence type="ECO:0000313" key="10">
    <source>
        <dbReference type="Proteomes" id="UP000193811"/>
    </source>
</evidence>
<keyword evidence="2" id="KW-0732">Signal</keyword>
<evidence type="ECO:0000313" key="7">
    <source>
        <dbReference type="Proteomes" id="UP000037594"/>
    </source>
</evidence>
<reference evidence="3 9" key="1">
    <citation type="submission" date="2015-03" db="EMBL/GenBank/DDBJ databases">
        <authorList>
            <person name="Murphy D."/>
        </authorList>
    </citation>
    <scope>NUCLEOTIDE SEQUENCE [LARGE SCALE GENOMIC DNA]</scope>
    <source>
        <strain evidence="3 9">D16</strain>
    </source>
</reference>
<feature type="region of interest" description="Disordered" evidence="1">
    <location>
        <begin position="74"/>
        <end position="97"/>
    </location>
</feature>
<feature type="signal peptide" evidence="2">
    <location>
        <begin position="1"/>
        <end position="31"/>
    </location>
</feature>
<dbReference type="Proteomes" id="UP000037594">
    <property type="component" value="Unassembled WGS sequence"/>
</dbReference>
<reference evidence="5 8" key="4">
    <citation type="submission" date="2016-06" db="EMBL/GenBank/DDBJ databases">
        <authorList>
            <person name="Kjaerup R.B."/>
            <person name="Dalgaard T.S."/>
            <person name="Juul-Madsen H.R."/>
        </authorList>
    </citation>
    <scope>NUCLEOTIDE SEQUENCE [LARGE SCALE GENOMIC DNA]</scope>
    <source>
        <strain evidence="5 8">ACS1953</strain>
    </source>
</reference>
<name>A0A0J8UDS5_9MYCO</name>
<keyword evidence="10" id="KW-1185">Reference proteome</keyword>
<evidence type="ECO:0000313" key="3">
    <source>
        <dbReference type="EMBL" id="CQD25123.1"/>
    </source>
</evidence>
<gene>
    <name evidence="5" type="ORF">A5726_07585</name>
    <name evidence="4" type="ORF">ACT17_06505</name>
    <name evidence="6" type="ORF">AWB98_26895</name>
    <name evidence="3" type="ORF">BN970_06921</name>
</gene>
<evidence type="ECO:0000256" key="1">
    <source>
        <dbReference type="SAM" id="MobiDB-lite"/>
    </source>
</evidence>
<dbReference type="Proteomes" id="UP000182227">
    <property type="component" value="Unassembled WGS sequence"/>
</dbReference>
<dbReference type="AlphaFoldDB" id="A0A0J8UDS5"/>
<evidence type="ECO:0000313" key="4">
    <source>
        <dbReference type="EMBL" id="KMV19107.1"/>
    </source>
</evidence>
<reference evidence="6 10" key="3">
    <citation type="submission" date="2016-01" db="EMBL/GenBank/DDBJ databases">
        <title>The new phylogeny of the genus Mycobacterium.</title>
        <authorList>
            <person name="Tarcisio F."/>
            <person name="Conor M."/>
            <person name="Antonella G."/>
            <person name="Elisabetta G."/>
            <person name="Giulia F.S."/>
            <person name="Sara T."/>
            <person name="Anna F."/>
            <person name="Clotilde B."/>
            <person name="Roberto B."/>
            <person name="Veronica D.S."/>
            <person name="Fabio R."/>
            <person name="Monica P."/>
            <person name="Olivier J."/>
            <person name="Enrico T."/>
            <person name="Nicola S."/>
        </authorList>
    </citation>
    <scope>NUCLEOTIDE SEQUENCE [LARGE SCALE GENOMIC DNA]</scope>
    <source>
        <strain evidence="6 10">CCUG 50187</strain>
    </source>
</reference>
<reference evidence="4 7" key="2">
    <citation type="submission" date="2015-06" db="EMBL/GenBank/DDBJ databases">
        <title>Genome sequence of Mycobacterium conceptionense strain MLE.</title>
        <authorList>
            <person name="Greninger A.L."/>
            <person name="Cunningham G."/>
            <person name="Chiu C.Y."/>
            <person name="Miller S."/>
        </authorList>
    </citation>
    <scope>NUCLEOTIDE SEQUENCE [LARGE SCALE GENOMIC DNA]</scope>
    <source>
        <strain evidence="4 7">MLE</strain>
    </source>
</reference>
<dbReference type="EMBL" id="LZHX01000026">
    <property type="protein sequence ID" value="OBF25508.1"/>
    <property type="molecule type" value="Genomic_DNA"/>
</dbReference>
<dbReference type="Proteomes" id="UP000193811">
    <property type="component" value="Unassembled WGS sequence"/>
</dbReference>